<accession>A0AAE4CXL1</accession>
<protein>
    <submittedName>
        <fullName evidence="3">Nucleotide-binding universal stress UspA family protein</fullName>
    </submittedName>
</protein>
<gene>
    <name evidence="3" type="ORF">J2S44_007862</name>
</gene>
<feature type="domain" description="UspA" evidence="2">
    <location>
        <begin position="7"/>
        <end position="141"/>
    </location>
</feature>
<evidence type="ECO:0000259" key="2">
    <source>
        <dbReference type="Pfam" id="PF00582"/>
    </source>
</evidence>
<evidence type="ECO:0000256" key="1">
    <source>
        <dbReference type="ARBA" id="ARBA00008791"/>
    </source>
</evidence>
<evidence type="ECO:0000313" key="3">
    <source>
        <dbReference type="EMBL" id="MDR7327612.1"/>
    </source>
</evidence>
<dbReference type="InterPro" id="IPR006016">
    <property type="entry name" value="UspA"/>
</dbReference>
<comment type="similarity">
    <text evidence="1">Belongs to the universal stress protein A family.</text>
</comment>
<dbReference type="AlphaFoldDB" id="A0AAE4CXL1"/>
<evidence type="ECO:0000313" key="4">
    <source>
        <dbReference type="Proteomes" id="UP001183629"/>
    </source>
</evidence>
<dbReference type="PANTHER" id="PTHR46553">
    <property type="entry name" value="ADENINE NUCLEOTIDE ALPHA HYDROLASES-LIKE SUPERFAMILY PROTEIN"/>
    <property type="match status" value="1"/>
</dbReference>
<dbReference type="InterPro" id="IPR006015">
    <property type="entry name" value="Universal_stress_UspA"/>
</dbReference>
<dbReference type="Gene3D" id="3.40.50.620">
    <property type="entry name" value="HUPs"/>
    <property type="match status" value="1"/>
</dbReference>
<proteinExistence type="inferred from homology"/>
<organism evidence="3 4">
    <name type="scientific">Catenuloplanes niger</name>
    <dbReference type="NCBI Taxonomy" id="587534"/>
    <lineage>
        <taxon>Bacteria</taxon>
        <taxon>Bacillati</taxon>
        <taxon>Actinomycetota</taxon>
        <taxon>Actinomycetes</taxon>
        <taxon>Micromonosporales</taxon>
        <taxon>Micromonosporaceae</taxon>
        <taxon>Catenuloplanes</taxon>
    </lineage>
</organism>
<dbReference type="RefSeq" id="WP_310425109.1">
    <property type="nucleotide sequence ID" value="NZ_JAVDYC010000001.1"/>
</dbReference>
<reference evidence="3 4" key="1">
    <citation type="submission" date="2023-07" db="EMBL/GenBank/DDBJ databases">
        <title>Sequencing the genomes of 1000 actinobacteria strains.</title>
        <authorList>
            <person name="Klenk H.-P."/>
        </authorList>
    </citation>
    <scope>NUCLEOTIDE SEQUENCE [LARGE SCALE GENOMIC DNA]</scope>
    <source>
        <strain evidence="3 4">DSM 44711</strain>
    </source>
</reference>
<dbReference type="Pfam" id="PF00582">
    <property type="entry name" value="Usp"/>
    <property type="match status" value="1"/>
</dbReference>
<dbReference type="PRINTS" id="PR01438">
    <property type="entry name" value="UNVRSLSTRESS"/>
</dbReference>
<dbReference type="Proteomes" id="UP001183629">
    <property type="component" value="Unassembled WGS sequence"/>
</dbReference>
<dbReference type="EMBL" id="JAVDYC010000001">
    <property type="protein sequence ID" value="MDR7327612.1"/>
    <property type="molecule type" value="Genomic_DNA"/>
</dbReference>
<sequence length="151" mass="15582">MKHSYLITVGVDGSDGGRRALDWAVREAVARGGAVRAVSVWLWDGYADGAVVGLTPREQAAYVTEVLHRDIEDVTRRYGSSVPITAEVVEGTPAAVLTTAARDGDLLVLGSHGHGRIRHGLLGSVSESCIHAGPCPVVVIPVPAPAGAAAA</sequence>
<name>A0AAE4CXL1_9ACTN</name>
<keyword evidence="4" id="KW-1185">Reference proteome</keyword>
<dbReference type="PANTHER" id="PTHR46553:SF3">
    <property type="entry name" value="ADENINE NUCLEOTIDE ALPHA HYDROLASES-LIKE SUPERFAMILY PROTEIN"/>
    <property type="match status" value="1"/>
</dbReference>
<comment type="caution">
    <text evidence="3">The sequence shown here is derived from an EMBL/GenBank/DDBJ whole genome shotgun (WGS) entry which is preliminary data.</text>
</comment>
<dbReference type="SUPFAM" id="SSF52402">
    <property type="entry name" value="Adenine nucleotide alpha hydrolases-like"/>
    <property type="match status" value="1"/>
</dbReference>
<dbReference type="InterPro" id="IPR014729">
    <property type="entry name" value="Rossmann-like_a/b/a_fold"/>
</dbReference>